<dbReference type="InterPro" id="IPR002767">
    <property type="entry name" value="Thiamine_BP"/>
</dbReference>
<feature type="domain" description="Thiamine-binding protein" evidence="2">
    <location>
        <begin position="5"/>
        <end position="97"/>
    </location>
</feature>
<dbReference type="EMBL" id="KQ257466">
    <property type="protein sequence ID" value="KNC97007.1"/>
    <property type="molecule type" value="Genomic_DNA"/>
</dbReference>
<gene>
    <name evidence="3" type="ORF">SPPG_07823</name>
</gene>
<dbReference type="OrthoDB" id="5587367at2759"/>
<reference evidence="3 4" key="1">
    <citation type="submission" date="2009-08" db="EMBL/GenBank/DDBJ databases">
        <title>The Genome Sequence of Spizellomyces punctatus strain DAOM BR117.</title>
        <authorList>
            <consortium name="The Broad Institute Genome Sequencing Platform"/>
            <person name="Russ C."/>
            <person name="Cuomo C."/>
            <person name="Shea T."/>
            <person name="Young S.K."/>
            <person name="Zeng Q."/>
            <person name="Koehrsen M."/>
            <person name="Haas B."/>
            <person name="Borodovsky M."/>
            <person name="Guigo R."/>
            <person name="Alvarado L."/>
            <person name="Berlin A."/>
            <person name="Bochicchio J."/>
            <person name="Borenstein D."/>
            <person name="Chapman S."/>
            <person name="Chen Z."/>
            <person name="Engels R."/>
            <person name="Freedman E."/>
            <person name="Gellesch M."/>
            <person name="Goldberg J."/>
            <person name="Griggs A."/>
            <person name="Gujja S."/>
            <person name="Heiman D."/>
            <person name="Hepburn T."/>
            <person name="Howarth C."/>
            <person name="Jen D."/>
            <person name="Larson L."/>
            <person name="Lewis B."/>
            <person name="Mehta T."/>
            <person name="Park D."/>
            <person name="Pearson M."/>
            <person name="Roberts A."/>
            <person name="Saif S."/>
            <person name="Shenoy N."/>
            <person name="Sisk P."/>
            <person name="Stolte C."/>
            <person name="Sykes S."/>
            <person name="Thomson T."/>
            <person name="Walk T."/>
            <person name="White J."/>
            <person name="Yandava C."/>
            <person name="Burger G."/>
            <person name="Gray M.W."/>
            <person name="Holland P.W.H."/>
            <person name="King N."/>
            <person name="Lang F.B.F."/>
            <person name="Roger A.J."/>
            <person name="Ruiz-Trillo I."/>
            <person name="Lander E."/>
            <person name="Nusbaum C."/>
        </authorList>
    </citation>
    <scope>NUCLEOTIDE SEQUENCE [LARGE SCALE GENOMIC DNA]</scope>
    <source>
        <strain evidence="3 4">DAOM BR117</strain>
    </source>
</reference>
<organism evidence="3 4">
    <name type="scientific">Spizellomyces punctatus (strain DAOM BR117)</name>
    <dbReference type="NCBI Taxonomy" id="645134"/>
    <lineage>
        <taxon>Eukaryota</taxon>
        <taxon>Fungi</taxon>
        <taxon>Fungi incertae sedis</taxon>
        <taxon>Chytridiomycota</taxon>
        <taxon>Chytridiomycota incertae sedis</taxon>
        <taxon>Chytridiomycetes</taxon>
        <taxon>Spizellomycetales</taxon>
        <taxon>Spizellomycetaceae</taxon>
        <taxon>Spizellomyces</taxon>
    </lineage>
</organism>
<dbReference type="Pfam" id="PF01910">
    <property type="entry name" value="Thiamine_BP"/>
    <property type="match status" value="1"/>
</dbReference>
<evidence type="ECO:0000313" key="4">
    <source>
        <dbReference type="Proteomes" id="UP000053201"/>
    </source>
</evidence>
<dbReference type="RefSeq" id="XP_016605047.1">
    <property type="nucleotide sequence ID" value="XM_016755975.1"/>
</dbReference>
<dbReference type="SUPFAM" id="SSF89957">
    <property type="entry name" value="MTH1187/YkoF-like"/>
    <property type="match status" value="1"/>
</dbReference>
<dbReference type="InParanoid" id="A0A0L0H6Z3"/>
<dbReference type="NCBIfam" id="TIGR00106">
    <property type="entry name" value="MTH1187 family thiamine-binding protein"/>
    <property type="match status" value="1"/>
</dbReference>
<dbReference type="AlphaFoldDB" id="A0A0L0H6Z3"/>
<dbReference type="GO" id="GO:0005829">
    <property type="term" value="C:cytosol"/>
    <property type="evidence" value="ECO:0007669"/>
    <property type="project" value="TreeGrafter"/>
</dbReference>
<dbReference type="PANTHER" id="PTHR33777:SF1">
    <property type="entry name" value="UPF0045 PROTEIN ECM15"/>
    <property type="match status" value="1"/>
</dbReference>
<dbReference type="VEuPathDB" id="FungiDB:SPPG_07823"/>
<accession>A0A0L0H6Z3</accession>
<dbReference type="GeneID" id="27691012"/>
<dbReference type="OMA" id="RVIGQCH"/>
<sequence length="107" mass="11873">MKVVADFCLIPLGVGTSLTKYVAIVQQTLQASPHIKYLMHSCGTNIEGEWDHVMEAIKSCHTSLHTRHAVPRIHTTVRIGTRIDKDSSIQEKIDRVKSELESSSSSS</sequence>
<comment type="similarity">
    <text evidence="1">Belongs to the UPF0045 family.</text>
</comment>
<dbReference type="Proteomes" id="UP000053201">
    <property type="component" value="Unassembled WGS sequence"/>
</dbReference>
<dbReference type="InterPro" id="IPR029756">
    <property type="entry name" value="MTH1187/YkoF-like"/>
</dbReference>
<keyword evidence="4" id="KW-1185">Reference proteome</keyword>
<evidence type="ECO:0000259" key="2">
    <source>
        <dbReference type="Pfam" id="PF01910"/>
    </source>
</evidence>
<evidence type="ECO:0000313" key="3">
    <source>
        <dbReference type="EMBL" id="KNC97007.1"/>
    </source>
</evidence>
<name>A0A0L0H6Z3_SPIPD</name>
<dbReference type="Gene3D" id="3.30.70.930">
    <property type="match status" value="1"/>
</dbReference>
<protein>
    <recommendedName>
        <fullName evidence="2">Thiamine-binding protein domain-containing protein</fullName>
    </recommendedName>
</protein>
<dbReference type="InterPro" id="IPR051614">
    <property type="entry name" value="UPF0045_domain"/>
</dbReference>
<dbReference type="eggNOG" id="ENOG502S45I">
    <property type="taxonomic scope" value="Eukaryota"/>
</dbReference>
<proteinExistence type="inferred from homology"/>
<dbReference type="PANTHER" id="PTHR33777">
    <property type="entry name" value="UPF0045 PROTEIN ECM15"/>
    <property type="match status" value="1"/>
</dbReference>
<evidence type="ECO:0000256" key="1">
    <source>
        <dbReference type="ARBA" id="ARBA00010272"/>
    </source>
</evidence>